<dbReference type="PANTHER" id="PTHR47245">
    <property type="entry name" value="PEPTIDYLPROLYL ISOMERASE"/>
    <property type="match status" value="1"/>
</dbReference>
<keyword evidence="11" id="KW-1185">Reference proteome</keyword>
<dbReference type="InterPro" id="IPR023058">
    <property type="entry name" value="PPIase_PpiC_CS"/>
</dbReference>
<comment type="catalytic activity">
    <reaction evidence="1">
        <text>[protein]-peptidylproline (omega=180) = [protein]-peptidylproline (omega=0)</text>
        <dbReference type="Rhea" id="RHEA:16237"/>
        <dbReference type="Rhea" id="RHEA-COMP:10747"/>
        <dbReference type="Rhea" id="RHEA-COMP:10748"/>
        <dbReference type="ChEBI" id="CHEBI:83833"/>
        <dbReference type="ChEBI" id="CHEBI:83834"/>
        <dbReference type="EC" id="5.2.1.8"/>
    </reaction>
</comment>
<comment type="similarity">
    <text evidence="2">Belongs to the PpiC/parvulin rotamase family.</text>
</comment>
<reference evidence="10 11" key="1">
    <citation type="submission" date="2017-01" db="EMBL/GenBank/DDBJ databases">
        <authorList>
            <person name="Mah S.A."/>
            <person name="Swanson W.J."/>
            <person name="Moy G.W."/>
            <person name="Vacquier V.D."/>
        </authorList>
    </citation>
    <scope>NUCLEOTIDE SEQUENCE [LARGE SCALE GENOMIC DNA]</scope>
    <source>
        <strain evidence="10 11">DSM 21219</strain>
    </source>
</reference>
<dbReference type="InterPro" id="IPR027304">
    <property type="entry name" value="Trigger_fact/SurA_dom_sf"/>
</dbReference>
<accession>A0A1R3X0P3</accession>
<evidence type="ECO:0000256" key="1">
    <source>
        <dbReference type="ARBA" id="ARBA00000971"/>
    </source>
</evidence>
<evidence type="ECO:0000313" key="11">
    <source>
        <dbReference type="Proteomes" id="UP000192455"/>
    </source>
</evidence>
<dbReference type="GO" id="GO:0003755">
    <property type="term" value="F:peptidyl-prolyl cis-trans isomerase activity"/>
    <property type="evidence" value="ECO:0007669"/>
    <property type="project" value="UniProtKB-KW"/>
</dbReference>
<evidence type="ECO:0000256" key="3">
    <source>
        <dbReference type="ARBA" id="ARBA00013194"/>
    </source>
</evidence>
<keyword evidence="5 8" id="KW-0697">Rotamase</keyword>
<dbReference type="PANTHER" id="PTHR47245:SF2">
    <property type="entry name" value="PEPTIDYL-PROLYL CIS-TRANS ISOMERASE HP_0175-RELATED"/>
    <property type="match status" value="1"/>
</dbReference>
<dbReference type="InterPro" id="IPR046357">
    <property type="entry name" value="PPIase_dom_sf"/>
</dbReference>
<keyword evidence="8 10" id="KW-0413">Isomerase</keyword>
<evidence type="ECO:0000256" key="5">
    <source>
        <dbReference type="ARBA" id="ARBA00023110"/>
    </source>
</evidence>
<dbReference type="EC" id="5.2.1.8" evidence="3"/>
<dbReference type="EMBL" id="FTPS01000001">
    <property type="protein sequence ID" value="SIT84397.1"/>
    <property type="molecule type" value="Genomic_DNA"/>
</dbReference>
<feature type="domain" description="PpiC" evidence="9">
    <location>
        <begin position="117"/>
        <end position="217"/>
    </location>
</feature>
<dbReference type="InterPro" id="IPR000297">
    <property type="entry name" value="PPIase_PpiC"/>
</dbReference>
<evidence type="ECO:0000259" key="9">
    <source>
        <dbReference type="PROSITE" id="PS50198"/>
    </source>
</evidence>
<evidence type="ECO:0000256" key="4">
    <source>
        <dbReference type="ARBA" id="ARBA00018370"/>
    </source>
</evidence>
<protein>
    <recommendedName>
        <fullName evidence="4">Parvulin-like PPIase</fullName>
        <ecNumber evidence="3">5.2.1.8</ecNumber>
    </recommendedName>
    <alternativeName>
        <fullName evidence="6">Peptidyl-prolyl cis-trans isomerase plp</fullName>
    </alternativeName>
    <alternativeName>
        <fullName evidence="7">Rotamase plp</fullName>
    </alternativeName>
</protein>
<dbReference type="Gene3D" id="3.10.50.40">
    <property type="match status" value="1"/>
</dbReference>
<evidence type="ECO:0000256" key="2">
    <source>
        <dbReference type="ARBA" id="ARBA00007656"/>
    </source>
</evidence>
<evidence type="ECO:0000313" key="10">
    <source>
        <dbReference type="EMBL" id="SIT84397.1"/>
    </source>
</evidence>
<dbReference type="InterPro" id="IPR050245">
    <property type="entry name" value="PrsA_foldase"/>
</dbReference>
<dbReference type="SUPFAM" id="SSF109998">
    <property type="entry name" value="Triger factor/SurA peptide-binding domain-like"/>
    <property type="match status" value="1"/>
</dbReference>
<dbReference type="SUPFAM" id="SSF54534">
    <property type="entry name" value="FKBP-like"/>
    <property type="match status" value="1"/>
</dbReference>
<evidence type="ECO:0000256" key="8">
    <source>
        <dbReference type="PROSITE-ProRule" id="PRU00278"/>
    </source>
</evidence>
<dbReference type="Pfam" id="PF00639">
    <property type="entry name" value="Rotamase"/>
    <property type="match status" value="1"/>
</dbReference>
<dbReference type="PROSITE" id="PS01096">
    <property type="entry name" value="PPIC_PPIASE_1"/>
    <property type="match status" value="1"/>
</dbReference>
<proteinExistence type="inferred from homology"/>
<dbReference type="AlphaFoldDB" id="A0A1R3X0P3"/>
<evidence type="ECO:0000256" key="6">
    <source>
        <dbReference type="ARBA" id="ARBA00030642"/>
    </source>
</evidence>
<dbReference type="PROSITE" id="PS50198">
    <property type="entry name" value="PPIC_PPIASE_2"/>
    <property type="match status" value="1"/>
</dbReference>
<organism evidence="10 11">
    <name type="scientific">Pontibaca methylaminivorans</name>
    <dbReference type="NCBI Taxonomy" id="515897"/>
    <lineage>
        <taxon>Bacteria</taxon>
        <taxon>Pseudomonadati</taxon>
        <taxon>Pseudomonadota</taxon>
        <taxon>Alphaproteobacteria</taxon>
        <taxon>Rhodobacterales</taxon>
        <taxon>Roseobacteraceae</taxon>
        <taxon>Pontibaca</taxon>
    </lineage>
</organism>
<dbReference type="STRING" id="515897.SAMN05421849_2108"/>
<sequence>MTAMQMKPLLPPVTVNGTTIDPGRIAAEAQNHPAPKGKPGHAWRAAARALALRELLLQEARARGIAPCPTELAPGQWETDDEAAIRALLEQAIRPEPADDAALAAYYDAHPDQFRAPSLYEAAHILFAATPGDAGARDQAHTNAEAVLAEITAQPRRFAELAAHHSACSSKTAGGLLGQLSSGDTVPEFEAALATMEEGALSLVETRYGIHIIRLDGRARGEVLPLDAVRPRLREAHEKAGWAKASRDYVEALIAGAEITGVSFTDGGNREESRRDGAA</sequence>
<evidence type="ECO:0000256" key="7">
    <source>
        <dbReference type="ARBA" id="ARBA00031484"/>
    </source>
</evidence>
<name>A0A1R3X0P3_9RHOB</name>
<dbReference type="Proteomes" id="UP000192455">
    <property type="component" value="Unassembled WGS sequence"/>
</dbReference>
<gene>
    <name evidence="10" type="ORF">SAMN05421849_2108</name>
</gene>